<organism evidence="2">
    <name type="scientific">Oryza brachyantha</name>
    <name type="common">malo sina</name>
    <dbReference type="NCBI Taxonomy" id="4533"/>
    <lineage>
        <taxon>Eukaryota</taxon>
        <taxon>Viridiplantae</taxon>
        <taxon>Streptophyta</taxon>
        <taxon>Embryophyta</taxon>
        <taxon>Tracheophyta</taxon>
        <taxon>Spermatophyta</taxon>
        <taxon>Magnoliopsida</taxon>
        <taxon>Liliopsida</taxon>
        <taxon>Poales</taxon>
        <taxon>Poaceae</taxon>
        <taxon>BOP clade</taxon>
        <taxon>Oryzoideae</taxon>
        <taxon>Oryzeae</taxon>
        <taxon>Oryzinae</taxon>
        <taxon>Oryza</taxon>
    </lineage>
</organism>
<dbReference type="AlphaFoldDB" id="J3M6R9"/>
<dbReference type="Proteomes" id="UP000006038">
    <property type="component" value="Chromosome 5"/>
</dbReference>
<dbReference type="Gramene" id="OB05G22930.1">
    <property type="protein sequence ID" value="OB05G22930.1"/>
    <property type="gene ID" value="OB05G22930"/>
</dbReference>
<feature type="region of interest" description="Disordered" evidence="1">
    <location>
        <begin position="60"/>
        <end position="90"/>
    </location>
</feature>
<sequence length="90" mass="10207">MSRHLPEAERLAEPMARLLREHVFQGGAEAEARRAKAQLDDDVREVSRLVGELWEELAVDVKRQRPTRQQQQGSPPPPPPPPSSRTSFCE</sequence>
<feature type="compositionally biased region" description="Pro residues" evidence="1">
    <location>
        <begin position="74"/>
        <end position="83"/>
    </location>
</feature>
<dbReference type="EnsemblPlants" id="OB05G22930.1">
    <property type="protein sequence ID" value="OB05G22930.1"/>
    <property type="gene ID" value="OB05G22930"/>
</dbReference>
<keyword evidence="3" id="KW-1185">Reference proteome</keyword>
<accession>J3M6R9</accession>
<evidence type="ECO:0000313" key="3">
    <source>
        <dbReference type="Proteomes" id="UP000006038"/>
    </source>
</evidence>
<reference evidence="2" key="1">
    <citation type="journal article" date="2013" name="Nat. Commun.">
        <title>Whole-genome sequencing of Oryza brachyantha reveals mechanisms underlying Oryza genome evolution.</title>
        <authorList>
            <person name="Chen J."/>
            <person name="Huang Q."/>
            <person name="Gao D."/>
            <person name="Wang J."/>
            <person name="Lang Y."/>
            <person name="Liu T."/>
            <person name="Li B."/>
            <person name="Bai Z."/>
            <person name="Luis Goicoechea J."/>
            <person name="Liang C."/>
            <person name="Chen C."/>
            <person name="Zhang W."/>
            <person name="Sun S."/>
            <person name="Liao Y."/>
            <person name="Zhang X."/>
            <person name="Yang L."/>
            <person name="Song C."/>
            <person name="Wang M."/>
            <person name="Shi J."/>
            <person name="Liu G."/>
            <person name="Liu J."/>
            <person name="Zhou H."/>
            <person name="Zhou W."/>
            <person name="Yu Q."/>
            <person name="An N."/>
            <person name="Chen Y."/>
            <person name="Cai Q."/>
            <person name="Wang B."/>
            <person name="Liu B."/>
            <person name="Min J."/>
            <person name="Huang Y."/>
            <person name="Wu H."/>
            <person name="Li Z."/>
            <person name="Zhang Y."/>
            <person name="Yin Y."/>
            <person name="Song W."/>
            <person name="Jiang J."/>
            <person name="Jackson S.A."/>
            <person name="Wing R.A."/>
            <person name="Wang J."/>
            <person name="Chen M."/>
        </authorList>
    </citation>
    <scope>NUCLEOTIDE SEQUENCE [LARGE SCALE GENOMIC DNA]</scope>
    <source>
        <strain evidence="2">cv. IRGC 101232</strain>
    </source>
</reference>
<proteinExistence type="predicted"/>
<protein>
    <submittedName>
        <fullName evidence="2">Uncharacterized protein</fullName>
    </submittedName>
</protein>
<dbReference type="HOGENOM" id="CLU_178819_0_0_1"/>
<reference evidence="2" key="2">
    <citation type="submission" date="2013-04" db="UniProtKB">
        <authorList>
            <consortium name="EnsemblPlants"/>
        </authorList>
    </citation>
    <scope>IDENTIFICATION</scope>
</reference>
<name>J3M6R9_ORYBR</name>
<evidence type="ECO:0000313" key="2">
    <source>
        <dbReference type="EnsemblPlants" id="OB05G22930.1"/>
    </source>
</evidence>
<evidence type="ECO:0000256" key="1">
    <source>
        <dbReference type="SAM" id="MobiDB-lite"/>
    </source>
</evidence>